<name>A0A0D3L1S4_EMIH1</name>
<dbReference type="KEGG" id="ehx:EMIHUDRAFT_447528"/>
<dbReference type="SMART" id="SM00228">
    <property type="entry name" value="PDZ"/>
    <property type="match status" value="1"/>
</dbReference>
<dbReference type="InterPro" id="IPR036034">
    <property type="entry name" value="PDZ_sf"/>
</dbReference>
<evidence type="ECO:0000313" key="4">
    <source>
        <dbReference type="EnsemblProtists" id="EOD41959"/>
    </source>
</evidence>
<feature type="domain" description="PDZ" evidence="3">
    <location>
        <begin position="418"/>
        <end position="493"/>
    </location>
</feature>
<dbReference type="SUPFAM" id="SSF50156">
    <property type="entry name" value="PDZ domain-like"/>
    <property type="match status" value="1"/>
</dbReference>
<dbReference type="Gene3D" id="2.130.10.130">
    <property type="entry name" value="Integrin alpha, N-terminal"/>
    <property type="match status" value="1"/>
</dbReference>
<reference evidence="4" key="2">
    <citation type="submission" date="2024-10" db="UniProtKB">
        <authorList>
            <consortium name="EnsemblProtists"/>
        </authorList>
    </citation>
    <scope>IDENTIFICATION</scope>
</reference>
<keyword evidence="2" id="KW-0812">Transmembrane</keyword>
<sequence length="526" mass="53756">MLSAEPRLLGYAASLASLGSGFIAVGAPRHNGKTGVVDIAHSSRLKTSAGRLFGENPGCLFGSAVAALVQWPRRAVVAVGEPCPEEPTGRVSIVELELRAGGTVVAEKNRVVLQPVAAGGGFGCSLAALGEDRLAVGSCAGQQVLIFRLNASHAATSATPPLQPVSRPYSFGASLAFVRLGGGVPALAVGGRRLSFGEGTVWLFALNSSDAVVSTAAVDMNSVEAARPMPPQSSGRSPHFGSSLAAMLDANYDGREELLVGVEGIGAVFVLDLQSPPWDGTGVGEASPGLGSSLAEVLPETDAAANPLAAPAVRTVAVGAKDTPRARVAASLCATGPSPVARRAEQPLGGGLGRAIAGGVTLLLLASLAIWMTRRRKRRLSRLANRAAREKRRQIARTQSAGGSSKGRGGGDGAVCVALELKKPTRTSPLGVELEADVDRRGVRVVALDPRGVGCTSGRLRVGDVIFEVNGTSVVEPNAAAALLRGSSRVVAMREVVAISPGSPQLTKPVTSLAPFSFNTSHELDV</sequence>
<proteinExistence type="predicted"/>
<dbReference type="EnsemblProtists" id="EOD41959">
    <property type="protein sequence ID" value="EOD41959"/>
    <property type="gene ID" value="EMIHUDRAFT_447528"/>
</dbReference>
<dbReference type="InterPro" id="IPR028994">
    <property type="entry name" value="Integrin_alpha_N"/>
</dbReference>
<dbReference type="Pfam" id="PF00595">
    <property type="entry name" value="PDZ"/>
    <property type="match status" value="1"/>
</dbReference>
<evidence type="ECO:0000259" key="3">
    <source>
        <dbReference type="PROSITE" id="PS50106"/>
    </source>
</evidence>
<keyword evidence="5" id="KW-1185">Reference proteome</keyword>
<organism evidence="4 5">
    <name type="scientific">Emiliania huxleyi (strain CCMP1516)</name>
    <dbReference type="NCBI Taxonomy" id="280463"/>
    <lineage>
        <taxon>Eukaryota</taxon>
        <taxon>Haptista</taxon>
        <taxon>Haptophyta</taxon>
        <taxon>Prymnesiophyceae</taxon>
        <taxon>Isochrysidales</taxon>
        <taxon>Noelaerhabdaceae</taxon>
        <taxon>Emiliania</taxon>
    </lineage>
</organism>
<dbReference type="Gene3D" id="2.30.42.10">
    <property type="match status" value="1"/>
</dbReference>
<dbReference type="RefSeq" id="XP_005794388.1">
    <property type="nucleotide sequence ID" value="XM_005794331.1"/>
</dbReference>
<dbReference type="GeneID" id="17287229"/>
<dbReference type="AlphaFoldDB" id="A0A0D3L1S4"/>
<dbReference type="PROSITE" id="PS50106">
    <property type="entry name" value="PDZ"/>
    <property type="match status" value="1"/>
</dbReference>
<evidence type="ECO:0000256" key="1">
    <source>
        <dbReference type="SAM" id="MobiDB-lite"/>
    </source>
</evidence>
<evidence type="ECO:0000256" key="2">
    <source>
        <dbReference type="SAM" id="Phobius"/>
    </source>
</evidence>
<protein>
    <recommendedName>
        <fullName evidence="3">PDZ domain-containing protein</fullName>
    </recommendedName>
</protein>
<feature type="transmembrane region" description="Helical" evidence="2">
    <location>
        <begin position="352"/>
        <end position="372"/>
    </location>
</feature>
<evidence type="ECO:0000313" key="5">
    <source>
        <dbReference type="Proteomes" id="UP000013827"/>
    </source>
</evidence>
<reference evidence="5" key="1">
    <citation type="journal article" date="2013" name="Nature">
        <title>Pan genome of the phytoplankton Emiliania underpins its global distribution.</title>
        <authorList>
            <person name="Read B.A."/>
            <person name="Kegel J."/>
            <person name="Klute M.J."/>
            <person name="Kuo A."/>
            <person name="Lefebvre S.C."/>
            <person name="Maumus F."/>
            <person name="Mayer C."/>
            <person name="Miller J."/>
            <person name="Monier A."/>
            <person name="Salamov A."/>
            <person name="Young J."/>
            <person name="Aguilar M."/>
            <person name="Claverie J.M."/>
            <person name="Frickenhaus S."/>
            <person name="Gonzalez K."/>
            <person name="Herman E.K."/>
            <person name="Lin Y.C."/>
            <person name="Napier J."/>
            <person name="Ogata H."/>
            <person name="Sarno A.F."/>
            <person name="Shmutz J."/>
            <person name="Schroeder D."/>
            <person name="de Vargas C."/>
            <person name="Verret F."/>
            <person name="von Dassow P."/>
            <person name="Valentin K."/>
            <person name="Van de Peer Y."/>
            <person name="Wheeler G."/>
            <person name="Dacks J.B."/>
            <person name="Delwiche C.F."/>
            <person name="Dyhrman S.T."/>
            <person name="Glockner G."/>
            <person name="John U."/>
            <person name="Richards T."/>
            <person name="Worden A.Z."/>
            <person name="Zhang X."/>
            <person name="Grigoriev I.V."/>
            <person name="Allen A.E."/>
            <person name="Bidle K."/>
            <person name="Borodovsky M."/>
            <person name="Bowler C."/>
            <person name="Brownlee C."/>
            <person name="Cock J.M."/>
            <person name="Elias M."/>
            <person name="Gladyshev V.N."/>
            <person name="Groth M."/>
            <person name="Guda C."/>
            <person name="Hadaegh A."/>
            <person name="Iglesias-Rodriguez M.D."/>
            <person name="Jenkins J."/>
            <person name="Jones B.M."/>
            <person name="Lawson T."/>
            <person name="Leese F."/>
            <person name="Lindquist E."/>
            <person name="Lobanov A."/>
            <person name="Lomsadze A."/>
            <person name="Malik S.B."/>
            <person name="Marsh M.E."/>
            <person name="Mackinder L."/>
            <person name="Mock T."/>
            <person name="Mueller-Roeber B."/>
            <person name="Pagarete A."/>
            <person name="Parker M."/>
            <person name="Probert I."/>
            <person name="Quesneville H."/>
            <person name="Raines C."/>
            <person name="Rensing S.A."/>
            <person name="Riano-Pachon D.M."/>
            <person name="Richier S."/>
            <person name="Rokitta S."/>
            <person name="Shiraiwa Y."/>
            <person name="Soanes D.M."/>
            <person name="van der Giezen M."/>
            <person name="Wahlund T.M."/>
            <person name="Williams B."/>
            <person name="Wilson W."/>
            <person name="Wolfe G."/>
            <person name="Wurch L.L."/>
        </authorList>
    </citation>
    <scope>NUCLEOTIDE SEQUENCE</scope>
</reference>
<dbReference type="InterPro" id="IPR001478">
    <property type="entry name" value="PDZ"/>
</dbReference>
<dbReference type="HOGENOM" id="CLU_518218_0_0_1"/>
<dbReference type="Proteomes" id="UP000013827">
    <property type="component" value="Unassembled WGS sequence"/>
</dbReference>
<keyword evidence="2" id="KW-0472">Membrane</keyword>
<dbReference type="PaxDb" id="2903-EOD41959"/>
<feature type="region of interest" description="Disordered" evidence="1">
    <location>
        <begin position="382"/>
        <end position="410"/>
    </location>
</feature>
<keyword evidence="2" id="KW-1133">Transmembrane helix</keyword>
<dbReference type="SUPFAM" id="SSF69318">
    <property type="entry name" value="Integrin alpha N-terminal domain"/>
    <property type="match status" value="1"/>
</dbReference>
<accession>A0A0D3L1S4</accession>